<feature type="compositionally biased region" description="Polar residues" evidence="7">
    <location>
        <begin position="348"/>
        <end position="362"/>
    </location>
</feature>
<dbReference type="Pfam" id="PF00069">
    <property type="entry name" value="Pkinase"/>
    <property type="match status" value="2"/>
</dbReference>
<comment type="caution">
    <text evidence="9">The sequence shown here is derived from an EMBL/GenBank/DDBJ whole genome shotgun (WGS) entry which is preliminary data.</text>
</comment>
<dbReference type="GO" id="GO:0005524">
    <property type="term" value="F:ATP binding"/>
    <property type="evidence" value="ECO:0007669"/>
    <property type="project" value="UniProtKB-KW"/>
</dbReference>
<dbReference type="FunFam" id="1.10.510.10:FF:001725">
    <property type="entry name" value="Kinase like protein"/>
    <property type="match status" value="1"/>
</dbReference>
<reference evidence="9 10" key="1">
    <citation type="submission" date="2023-12" db="EMBL/GenBank/DDBJ databases">
        <title>A high-quality genome assembly for Dillenia turbinata (Dilleniales).</title>
        <authorList>
            <person name="Chanderbali A."/>
        </authorList>
    </citation>
    <scope>NUCLEOTIDE SEQUENCE [LARGE SCALE GENOMIC DNA]</scope>
    <source>
        <strain evidence="9">LSX21</strain>
        <tissue evidence="9">Leaf</tissue>
    </source>
</reference>
<dbReference type="PROSITE" id="PS50011">
    <property type="entry name" value="PROTEIN_KINASE_DOM"/>
    <property type="match status" value="1"/>
</dbReference>
<dbReference type="FunFam" id="1.10.510.10:FF:001893">
    <property type="entry name" value="Probable serine/threonine-protein kinase DDB_G0291918"/>
    <property type="match status" value="1"/>
</dbReference>
<dbReference type="Proteomes" id="UP001370490">
    <property type="component" value="Unassembled WGS sequence"/>
</dbReference>
<sequence>MSTALTAHEFSSDSFKHELDKAWHLMAILLRFGHPLSPEELASRCQLFTTSPDFVHFLCSIPNSPILLADDSSLVMISPVAIFALELFELKLRGRCGPRIMRRVLDLEPKRPWGDNVKTYFRKRKRSMIVDSDVFSGTKRRILSLRCAETGKGKVDLRVLPLPDQEPDTLQVQIPVSITESVDAQIEVSGPVGERIFRCIPDLNETANFMREFEAWILKEEYVGEIGAGNSLDCNSLHFPETNLQDYLSTFEAALQGSNACDTLVVKSTTDTGSKEMAIVEDTLFDDEISGKDEGTYIRVGNCATTSALPVRDPMPNVDNMVNLETVQAIGTGYLLGLEAVPSVELSVDNNPDKQQQPTRSPSKLKDTLVPIKPSPLVLQNLPGSLPSSKVRKSPRKQDQGRNIQATLSMKQKLKQNQNCDKHNKGNPVDTTATLKLKEHRTLPNFEAYSIEEEEGSGGYGTVYRATRKNDGKKFAIKYPHANAPRRHVHNEQKMLERFGGKNFIIKYEDFFKSGNSECFVLEHVDHDRPEVLKREIDISQLQWYGYCMFKALAYVHKQGVVHRDVKPGNFLFSRKANKGYLIDFNLALDLQQKLSTGNRSKSGSSISFDHVPLPHLGSSMSIKDRKSMKLQSVAINQEKAVDSRPIFDHKDMKKRTYVGSLKAYTNFGGRKKIGSQGGDGSGITSARDATSTRTPSAEKLREPLPSFGRKELLSLVQDALHTPNHNEVNSPISQRKRVAAPPGNVERNIFYPSPMPLHSAGVAVVGAGLLKNKGDGKQKREGSCVGTKGFRAPEVLFRSPYQGCKVDIWSAGVTLLYLMVGRTPFTGEPEQNIKEIAKLKGSEDLWEVAKLHDRESSFPTELFEVQSLHSVKLESWCKMNTKRPDFFNQIPASLFDLVDRCLTVNPRLRISAEEALKHEFFAPCHESLRKQRMLRRESMHYKVNQSCPLEEEGRASIRDRV</sequence>
<evidence type="ECO:0000256" key="6">
    <source>
        <dbReference type="ARBA" id="ARBA00022840"/>
    </source>
</evidence>
<evidence type="ECO:0000256" key="2">
    <source>
        <dbReference type="ARBA" id="ARBA00022527"/>
    </source>
</evidence>
<name>A0AAN8V0K7_9MAGN</name>
<dbReference type="SUPFAM" id="SSF56112">
    <property type="entry name" value="Protein kinase-like (PK-like)"/>
    <property type="match status" value="1"/>
</dbReference>
<evidence type="ECO:0000313" key="10">
    <source>
        <dbReference type="Proteomes" id="UP001370490"/>
    </source>
</evidence>
<evidence type="ECO:0000256" key="1">
    <source>
        <dbReference type="ARBA" id="ARBA00012513"/>
    </source>
</evidence>
<protein>
    <recommendedName>
        <fullName evidence="1">non-specific serine/threonine protein kinase</fullName>
        <ecNumber evidence="1">2.7.11.1</ecNumber>
    </recommendedName>
</protein>
<keyword evidence="3" id="KW-0808">Transferase</keyword>
<accession>A0AAN8V0K7</accession>
<keyword evidence="5 9" id="KW-0418">Kinase</keyword>
<dbReference type="GO" id="GO:0004674">
    <property type="term" value="F:protein serine/threonine kinase activity"/>
    <property type="evidence" value="ECO:0007669"/>
    <property type="project" value="UniProtKB-KW"/>
</dbReference>
<dbReference type="Gene3D" id="1.10.510.10">
    <property type="entry name" value="Transferase(Phosphotransferase) domain 1"/>
    <property type="match status" value="2"/>
</dbReference>
<feature type="compositionally biased region" description="Polar residues" evidence="7">
    <location>
        <begin position="401"/>
        <end position="419"/>
    </location>
</feature>
<feature type="domain" description="Protein kinase" evidence="8">
    <location>
        <begin position="449"/>
        <end position="922"/>
    </location>
</feature>
<evidence type="ECO:0000256" key="4">
    <source>
        <dbReference type="ARBA" id="ARBA00022741"/>
    </source>
</evidence>
<dbReference type="EMBL" id="JBAMMX010000021">
    <property type="protein sequence ID" value="KAK6920392.1"/>
    <property type="molecule type" value="Genomic_DNA"/>
</dbReference>
<dbReference type="InterPro" id="IPR011009">
    <property type="entry name" value="Kinase-like_dom_sf"/>
</dbReference>
<dbReference type="PANTHER" id="PTHR44167">
    <property type="entry name" value="OVARIAN-SPECIFIC SERINE/THREONINE-PROTEIN KINASE LOK-RELATED"/>
    <property type="match status" value="1"/>
</dbReference>
<evidence type="ECO:0000256" key="5">
    <source>
        <dbReference type="ARBA" id="ARBA00022777"/>
    </source>
</evidence>
<dbReference type="EC" id="2.7.11.1" evidence="1"/>
<dbReference type="InterPro" id="IPR000719">
    <property type="entry name" value="Prot_kinase_dom"/>
</dbReference>
<keyword evidence="10" id="KW-1185">Reference proteome</keyword>
<dbReference type="GO" id="GO:0005634">
    <property type="term" value="C:nucleus"/>
    <property type="evidence" value="ECO:0007669"/>
    <property type="project" value="TreeGrafter"/>
</dbReference>
<keyword evidence="4" id="KW-0547">Nucleotide-binding</keyword>
<dbReference type="AlphaFoldDB" id="A0AAN8V0K7"/>
<feature type="region of interest" description="Disordered" evidence="7">
    <location>
        <begin position="348"/>
        <end position="435"/>
    </location>
</feature>
<evidence type="ECO:0000256" key="7">
    <source>
        <dbReference type="SAM" id="MobiDB-lite"/>
    </source>
</evidence>
<dbReference type="SMART" id="SM00220">
    <property type="entry name" value="S_TKc"/>
    <property type="match status" value="1"/>
</dbReference>
<dbReference type="PANTHER" id="PTHR44167:SF23">
    <property type="entry name" value="CDC7 KINASE, ISOFORM A-RELATED"/>
    <property type="match status" value="1"/>
</dbReference>
<evidence type="ECO:0000259" key="8">
    <source>
        <dbReference type="PROSITE" id="PS50011"/>
    </source>
</evidence>
<organism evidence="9 10">
    <name type="scientific">Dillenia turbinata</name>
    <dbReference type="NCBI Taxonomy" id="194707"/>
    <lineage>
        <taxon>Eukaryota</taxon>
        <taxon>Viridiplantae</taxon>
        <taxon>Streptophyta</taxon>
        <taxon>Embryophyta</taxon>
        <taxon>Tracheophyta</taxon>
        <taxon>Spermatophyta</taxon>
        <taxon>Magnoliopsida</taxon>
        <taxon>eudicotyledons</taxon>
        <taxon>Gunneridae</taxon>
        <taxon>Pentapetalae</taxon>
        <taxon>Dilleniales</taxon>
        <taxon>Dilleniaceae</taxon>
        <taxon>Dillenia</taxon>
    </lineage>
</organism>
<dbReference type="PROSITE" id="PS00108">
    <property type="entry name" value="PROTEIN_KINASE_ST"/>
    <property type="match status" value="1"/>
</dbReference>
<dbReference type="InterPro" id="IPR008271">
    <property type="entry name" value="Ser/Thr_kinase_AS"/>
</dbReference>
<proteinExistence type="predicted"/>
<evidence type="ECO:0000256" key="3">
    <source>
        <dbReference type="ARBA" id="ARBA00022679"/>
    </source>
</evidence>
<keyword evidence="6" id="KW-0067">ATP-binding</keyword>
<keyword evidence="2" id="KW-0723">Serine/threonine-protein kinase</keyword>
<evidence type="ECO:0000313" key="9">
    <source>
        <dbReference type="EMBL" id="KAK6920392.1"/>
    </source>
</evidence>
<feature type="compositionally biased region" description="Polar residues" evidence="7">
    <location>
        <begin position="683"/>
        <end position="696"/>
    </location>
</feature>
<gene>
    <name evidence="9" type="ORF">RJ641_016296</name>
</gene>
<feature type="region of interest" description="Disordered" evidence="7">
    <location>
        <begin position="673"/>
        <end position="702"/>
    </location>
</feature>
<dbReference type="GO" id="GO:0044773">
    <property type="term" value="P:mitotic DNA damage checkpoint signaling"/>
    <property type="evidence" value="ECO:0007669"/>
    <property type="project" value="TreeGrafter"/>
</dbReference>